<protein>
    <submittedName>
        <fullName evidence="5">ABC transporter substrate-binding protein</fullName>
    </submittedName>
</protein>
<dbReference type="GO" id="GO:0030288">
    <property type="term" value="C:outer membrane-bounded periplasmic space"/>
    <property type="evidence" value="ECO:0007669"/>
    <property type="project" value="UniProtKB-ARBA"/>
</dbReference>
<evidence type="ECO:0000313" key="6">
    <source>
        <dbReference type="Proteomes" id="UP001301140"/>
    </source>
</evidence>
<reference evidence="5 6" key="1">
    <citation type="submission" date="2023-03" db="EMBL/GenBank/DDBJ databases">
        <title>YIM 152171 draft genome.</title>
        <authorList>
            <person name="Yang Z."/>
        </authorList>
    </citation>
    <scope>NUCLEOTIDE SEQUENCE [LARGE SCALE GENOMIC DNA]</scope>
    <source>
        <strain evidence="5 6">YIM 152171</strain>
    </source>
</reference>
<dbReference type="InterPro" id="IPR030678">
    <property type="entry name" value="Peptide/Ni-bd"/>
</dbReference>
<dbReference type="Gene3D" id="3.10.105.10">
    <property type="entry name" value="Dipeptide-binding Protein, Domain 3"/>
    <property type="match status" value="1"/>
</dbReference>
<dbReference type="PROSITE" id="PS01040">
    <property type="entry name" value="SBP_BACTERIAL_5"/>
    <property type="match status" value="1"/>
</dbReference>
<dbReference type="PIRSF" id="PIRSF002741">
    <property type="entry name" value="MppA"/>
    <property type="match status" value="1"/>
</dbReference>
<dbReference type="GO" id="GO:0015833">
    <property type="term" value="P:peptide transport"/>
    <property type="evidence" value="ECO:0007669"/>
    <property type="project" value="TreeGrafter"/>
</dbReference>
<dbReference type="EMBL" id="JARGEQ010000047">
    <property type="protein sequence ID" value="MDF1585818.1"/>
    <property type="molecule type" value="Genomic_DNA"/>
</dbReference>
<gene>
    <name evidence="5" type="ORF">PZ740_05405</name>
</gene>
<dbReference type="Pfam" id="PF00496">
    <property type="entry name" value="SBP_bac_5"/>
    <property type="match status" value="1"/>
</dbReference>
<dbReference type="SUPFAM" id="SSF53850">
    <property type="entry name" value="Periplasmic binding protein-like II"/>
    <property type="match status" value="1"/>
</dbReference>
<dbReference type="Gene3D" id="3.40.190.10">
    <property type="entry name" value="Periplasmic binding protein-like II"/>
    <property type="match status" value="1"/>
</dbReference>
<comment type="similarity">
    <text evidence="2">Belongs to the bacterial solute-binding protein 5 family.</text>
</comment>
<sequence length="529" mass="59183">MSWRNRLMTALLMGAVAVPGALHHRSAEAETLRAVMHSDLKIVDPIWTTAYITRNHGYMIYDTLFAMDANGDIQPQMADSYTVSDDNLVYTIKLRDGLKFHDGAPVTAEDAVASIKRWGGRDTMGVMLMSYVESMEAVDDKTFTITLKKPYGLVLQSLGKPSSQVPFIMPKRIAETPPGEQISEYIGSGPFVFMKDEWKPGAIAVYEKFEDYVPRDEEPSWGAGGKVAKVDRVEWVWIPDQQTAINALLNGEIDLIEQPPHDLLPILEGDDSIVLFEQNPLGNQYMGRFNSLHPPFDNPKIRRAALLAMNQEDYLQAVIGDPRYFRTCAAMFVCGTPLATDKGGEVLLESDFEGAKKLLEEAGYDGTPVVLMHSTDLQVLTNLAPVAKQHLEKAGFKVDMQDMDWQTLVSRRAKKDRPAEGGWNMFLTNWVAADVLNPIGTAALNATGAGAWFGWFDDPKLEQMKRDFAEATSLEEQKRIAEEIQVYALEELVTHPYLGQWMQPVALRSNIEGMLQGPAPYFWNIEKKS</sequence>
<dbReference type="InterPro" id="IPR023765">
    <property type="entry name" value="SBP_5_CS"/>
</dbReference>
<dbReference type="CDD" id="cd08502">
    <property type="entry name" value="PBP2_NikA_DppA_OppA_like_16"/>
    <property type="match status" value="1"/>
</dbReference>
<keyword evidence="3" id="KW-0732">Signal</keyword>
<evidence type="ECO:0000256" key="3">
    <source>
        <dbReference type="ARBA" id="ARBA00022729"/>
    </source>
</evidence>
<dbReference type="GO" id="GO:0043190">
    <property type="term" value="C:ATP-binding cassette (ABC) transporter complex"/>
    <property type="evidence" value="ECO:0007669"/>
    <property type="project" value="InterPro"/>
</dbReference>
<dbReference type="Proteomes" id="UP001301140">
    <property type="component" value="Unassembled WGS sequence"/>
</dbReference>
<accession>A0AAP3V0P4</accession>
<dbReference type="RefSeq" id="WP_327788238.1">
    <property type="nucleotide sequence ID" value="NZ_JARGEQ010000047.1"/>
</dbReference>
<dbReference type="AlphaFoldDB" id="A0AAP3V0P4"/>
<evidence type="ECO:0000256" key="2">
    <source>
        <dbReference type="ARBA" id="ARBA00005695"/>
    </source>
</evidence>
<name>A0AAP3V0P4_9PROT</name>
<dbReference type="InterPro" id="IPR039424">
    <property type="entry name" value="SBP_5"/>
</dbReference>
<comment type="caution">
    <text evidence="5">The sequence shown here is derived from an EMBL/GenBank/DDBJ whole genome shotgun (WGS) entry which is preliminary data.</text>
</comment>
<evidence type="ECO:0000256" key="1">
    <source>
        <dbReference type="ARBA" id="ARBA00004418"/>
    </source>
</evidence>
<comment type="subcellular location">
    <subcellularLocation>
        <location evidence="1">Periplasm</location>
    </subcellularLocation>
</comment>
<keyword evidence="6" id="KW-1185">Reference proteome</keyword>
<dbReference type="GO" id="GO:1904680">
    <property type="term" value="F:peptide transmembrane transporter activity"/>
    <property type="evidence" value="ECO:0007669"/>
    <property type="project" value="TreeGrafter"/>
</dbReference>
<proteinExistence type="inferred from homology"/>
<dbReference type="PANTHER" id="PTHR30290">
    <property type="entry name" value="PERIPLASMIC BINDING COMPONENT OF ABC TRANSPORTER"/>
    <property type="match status" value="1"/>
</dbReference>
<evidence type="ECO:0000259" key="4">
    <source>
        <dbReference type="Pfam" id="PF00496"/>
    </source>
</evidence>
<organism evidence="5 6">
    <name type="scientific">Marinimicrococcus flavescens</name>
    <dbReference type="NCBI Taxonomy" id="3031815"/>
    <lineage>
        <taxon>Bacteria</taxon>
        <taxon>Pseudomonadati</taxon>
        <taxon>Pseudomonadota</taxon>
        <taxon>Alphaproteobacteria</taxon>
        <taxon>Geminicoccales</taxon>
        <taxon>Geminicoccaceae</taxon>
        <taxon>Marinimicrococcus</taxon>
    </lineage>
</organism>
<dbReference type="PANTHER" id="PTHR30290:SF38">
    <property type="entry name" value="D,D-DIPEPTIDE-BINDING PERIPLASMIC PROTEIN DDPA-RELATED"/>
    <property type="match status" value="1"/>
</dbReference>
<evidence type="ECO:0000313" key="5">
    <source>
        <dbReference type="EMBL" id="MDF1585818.1"/>
    </source>
</evidence>
<dbReference type="InterPro" id="IPR000914">
    <property type="entry name" value="SBP_5_dom"/>
</dbReference>
<feature type="domain" description="Solute-binding protein family 5" evidence="4">
    <location>
        <begin position="73"/>
        <end position="433"/>
    </location>
</feature>